<feature type="non-terminal residue" evidence="7">
    <location>
        <position position="1"/>
    </location>
</feature>
<comment type="cofactor">
    <cofactor evidence="1">
        <name>[4Fe-4S] cluster</name>
        <dbReference type="ChEBI" id="CHEBI:49883"/>
    </cofactor>
</comment>
<evidence type="ECO:0000259" key="6">
    <source>
        <dbReference type="PROSITE" id="PS51918"/>
    </source>
</evidence>
<evidence type="ECO:0000256" key="2">
    <source>
        <dbReference type="ARBA" id="ARBA00022691"/>
    </source>
</evidence>
<dbReference type="InterPro" id="IPR006638">
    <property type="entry name" value="Elp3/MiaA/NifB-like_rSAM"/>
</dbReference>
<evidence type="ECO:0000256" key="1">
    <source>
        <dbReference type="ARBA" id="ARBA00001966"/>
    </source>
</evidence>
<comment type="caution">
    <text evidence="7">The sequence shown here is derived from an EMBL/GenBank/DDBJ whole genome shotgun (WGS) entry which is preliminary data.</text>
</comment>
<dbReference type="PROSITE" id="PS51918">
    <property type="entry name" value="RADICAL_SAM"/>
    <property type="match status" value="1"/>
</dbReference>
<dbReference type="GO" id="GO:0003824">
    <property type="term" value="F:catalytic activity"/>
    <property type="evidence" value="ECO:0007669"/>
    <property type="project" value="InterPro"/>
</dbReference>
<sequence>DLFGANKKYFNDFFRLIKERKLDFRIVVPGGLNINVFNEDMIDVLIEHGLNAIYFPLESGSKYVQDNIIKKRVNLDKAIRLINHTKQKGIFTGINIVIGFPGETKELVYETYDFIKKLPVDWIAFFTAYPYPETEMTNIFLERGDITEDDLMETWECSTQSFKQRPFDTKEFFGEELSGMVYDFNIQLNFFSNYNLRTKNYSDMLIKLDKIINRYPFHVVALACRAKCYYELDRQQEAFDDVNDMMNLIKSNIESEKMFRRYKKWIVATVDFAEDLMNGFNFSEKQ</sequence>
<dbReference type="Gene3D" id="1.25.40.10">
    <property type="entry name" value="Tetratricopeptide repeat domain"/>
    <property type="match status" value="1"/>
</dbReference>
<organism evidence="7">
    <name type="scientific">marine sediment metagenome</name>
    <dbReference type="NCBI Taxonomy" id="412755"/>
    <lineage>
        <taxon>unclassified sequences</taxon>
        <taxon>metagenomes</taxon>
        <taxon>ecological metagenomes</taxon>
    </lineage>
</organism>
<evidence type="ECO:0000256" key="3">
    <source>
        <dbReference type="ARBA" id="ARBA00022723"/>
    </source>
</evidence>
<dbReference type="InterPro" id="IPR023404">
    <property type="entry name" value="rSAM_horseshoe"/>
</dbReference>
<protein>
    <recommendedName>
        <fullName evidence="6">Radical SAM core domain-containing protein</fullName>
    </recommendedName>
</protein>
<dbReference type="InterPro" id="IPR051198">
    <property type="entry name" value="BchE-like"/>
</dbReference>
<keyword evidence="2" id="KW-0949">S-adenosyl-L-methionine</keyword>
<accession>X1F8I7</accession>
<dbReference type="CDD" id="cd01335">
    <property type="entry name" value="Radical_SAM"/>
    <property type="match status" value="1"/>
</dbReference>
<dbReference type="PANTHER" id="PTHR43409">
    <property type="entry name" value="ANAEROBIC MAGNESIUM-PROTOPORPHYRIN IX MONOMETHYL ESTER CYCLASE-RELATED"/>
    <property type="match status" value="1"/>
</dbReference>
<dbReference type="SMART" id="SM00729">
    <property type="entry name" value="Elp3"/>
    <property type="match status" value="1"/>
</dbReference>
<evidence type="ECO:0000256" key="4">
    <source>
        <dbReference type="ARBA" id="ARBA00023004"/>
    </source>
</evidence>
<dbReference type="InterPro" id="IPR011990">
    <property type="entry name" value="TPR-like_helical_dom_sf"/>
</dbReference>
<dbReference type="EMBL" id="BARU01008438">
    <property type="protein sequence ID" value="GAH41267.1"/>
    <property type="molecule type" value="Genomic_DNA"/>
</dbReference>
<evidence type="ECO:0000313" key="7">
    <source>
        <dbReference type="EMBL" id="GAH41267.1"/>
    </source>
</evidence>
<dbReference type="Pfam" id="PF04055">
    <property type="entry name" value="Radical_SAM"/>
    <property type="match status" value="1"/>
</dbReference>
<dbReference type="SUPFAM" id="SSF102114">
    <property type="entry name" value="Radical SAM enzymes"/>
    <property type="match status" value="1"/>
</dbReference>
<dbReference type="InterPro" id="IPR007197">
    <property type="entry name" value="rSAM"/>
</dbReference>
<name>X1F8I7_9ZZZZ</name>
<gene>
    <name evidence="7" type="ORF">S03H2_16513</name>
</gene>
<feature type="domain" description="Radical SAM core" evidence="6">
    <location>
        <begin position="1"/>
        <end position="168"/>
    </location>
</feature>
<dbReference type="GO" id="GO:0051536">
    <property type="term" value="F:iron-sulfur cluster binding"/>
    <property type="evidence" value="ECO:0007669"/>
    <property type="project" value="UniProtKB-KW"/>
</dbReference>
<reference evidence="7" key="1">
    <citation type="journal article" date="2014" name="Front. Microbiol.">
        <title>High frequency of phylogenetically diverse reductive dehalogenase-homologous genes in deep subseafloor sedimentary metagenomes.</title>
        <authorList>
            <person name="Kawai M."/>
            <person name="Futagami T."/>
            <person name="Toyoda A."/>
            <person name="Takaki Y."/>
            <person name="Nishi S."/>
            <person name="Hori S."/>
            <person name="Arai W."/>
            <person name="Tsubouchi T."/>
            <person name="Morono Y."/>
            <person name="Uchiyama I."/>
            <person name="Ito T."/>
            <person name="Fujiyama A."/>
            <person name="Inagaki F."/>
            <person name="Takami H."/>
        </authorList>
    </citation>
    <scope>NUCLEOTIDE SEQUENCE</scope>
    <source>
        <strain evidence="7">Expedition CK06-06</strain>
    </source>
</reference>
<dbReference type="InterPro" id="IPR058240">
    <property type="entry name" value="rSAM_sf"/>
</dbReference>
<dbReference type="Gene3D" id="3.80.30.20">
    <property type="entry name" value="tm_1862 like domain"/>
    <property type="match status" value="1"/>
</dbReference>
<keyword evidence="4" id="KW-0408">Iron</keyword>
<dbReference type="GO" id="GO:0046872">
    <property type="term" value="F:metal ion binding"/>
    <property type="evidence" value="ECO:0007669"/>
    <property type="project" value="UniProtKB-KW"/>
</dbReference>
<dbReference type="SUPFAM" id="SSF48452">
    <property type="entry name" value="TPR-like"/>
    <property type="match status" value="1"/>
</dbReference>
<evidence type="ECO:0000256" key="5">
    <source>
        <dbReference type="ARBA" id="ARBA00023014"/>
    </source>
</evidence>
<dbReference type="AlphaFoldDB" id="X1F8I7"/>
<keyword evidence="3" id="KW-0479">Metal-binding</keyword>
<keyword evidence="5" id="KW-0411">Iron-sulfur</keyword>
<proteinExistence type="predicted"/>